<dbReference type="RefSeq" id="WP_139798416.1">
    <property type="nucleotide sequence ID" value="NZ_FWXR01000015.1"/>
</dbReference>
<dbReference type="Proteomes" id="UP000192656">
    <property type="component" value="Unassembled WGS sequence"/>
</dbReference>
<dbReference type="InterPro" id="IPR054189">
    <property type="entry name" value="DUF6894"/>
</dbReference>
<accession>A0A1W2DH95</accession>
<protein>
    <recommendedName>
        <fullName evidence="1">DUF6894 domain-containing protein</fullName>
    </recommendedName>
</protein>
<dbReference type="OrthoDB" id="8094360at2"/>
<dbReference type="AlphaFoldDB" id="A0A1W2DH95"/>
<evidence type="ECO:0000259" key="1">
    <source>
        <dbReference type="Pfam" id="PF21834"/>
    </source>
</evidence>
<proteinExistence type="predicted"/>
<dbReference type="Pfam" id="PF21834">
    <property type="entry name" value="DUF6894"/>
    <property type="match status" value="1"/>
</dbReference>
<evidence type="ECO:0000313" key="3">
    <source>
        <dbReference type="Proteomes" id="UP000192656"/>
    </source>
</evidence>
<sequence>MRYYFDVRIGTNEVLDEQGSDGLDVATVRRLAIASLPVIVAENLPVEDDHYVAEVKVRDETNRPVFAATLTVESGWLTPPHPNGQH</sequence>
<name>A0A1W2DH95_9HYPH</name>
<reference evidence="2 3" key="1">
    <citation type="submission" date="2017-04" db="EMBL/GenBank/DDBJ databases">
        <authorList>
            <person name="Afonso C.L."/>
            <person name="Miller P.J."/>
            <person name="Scott M.A."/>
            <person name="Spackman E."/>
            <person name="Goraichik I."/>
            <person name="Dimitrov K.M."/>
            <person name="Suarez D.L."/>
            <person name="Swayne D.E."/>
        </authorList>
    </citation>
    <scope>NUCLEOTIDE SEQUENCE [LARGE SCALE GENOMIC DNA]</scope>
    <source>
        <strain evidence="2 3">CGMCC 1.10972</strain>
    </source>
</reference>
<evidence type="ECO:0000313" key="2">
    <source>
        <dbReference type="EMBL" id="SMC96805.1"/>
    </source>
</evidence>
<organism evidence="2 3">
    <name type="scientific">Fulvimarina manganoxydans</name>
    <dbReference type="NCBI Taxonomy" id="937218"/>
    <lineage>
        <taxon>Bacteria</taxon>
        <taxon>Pseudomonadati</taxon>
        <taxon>Pseudomonadota</taxon>
        <taxon>Alphaproteobacteria</taxon>
        <taxon>Hyphomicrobiales</taxon>
        <taxon>Aurantimonadaceae</taxon>
        <taxon>Fulvimarina</taxon>
    </lineage>
</organism>
<feature type="domain" description="DUF6894" evidence="1">
    <location>
        <begin position="2"/>
        <end position="71"/>
    </location>
</feature>
<gene>
    <name evidence="2" type="ORF">SAMN06297251_11535</name>
</gene>
<dbReference type="EMBL" id="FWXR01000015">
    <property type="protein sequence ID" value="SMC96805.1"/>
    <property type="molecule type" value="Genomic_DNA"/>
</dbReference>
<keyword evidence="3" id="KW-1185">Reference proteome</keyword>